<comment type="caution">
    <text evidence="1">The sequence shown here is derived from an EMBL/GenBank/DDBJ whole genome shotgun (WGS) entry which is preliminary data.</text>
</comment>
<gene>
    <name evidence="1" type="ORF">GS8_2801</name>
</gene>
<accession>A0ABQ7HEJ9</accession>
<organism evidence="1 2">
    <name type="scientific">Geobacillus stearothermophilus</name>
    <name type="common">Bacillus stearothermophilus</name>
    <dbReference type="NCBI Taxonomy" id="1422"/>
    <lineage>
        <taxon>Bacteria</taxon>
        <taxon>Bacillati</taxon>
        <taxon>Bacillota</taxon>
        <taxon>Bacilli</taxon>
        <taxon>Bacillales</taxon>
        <taxon>Anoxybacillaceae</taxon>
        <taxon>Geobacillus</taxon>
    </lineage>
</organism>
<keyword evidence="2" id="KW-1185">Reference proteome</keyword>
<reference evidence="1 2" key="1">
    <citation type="submission" date="2016-03" db="EMBL/GenBank/DDBJ databases">
        <title>Spore heat resistance.</title>
        <authorList>
            <person name="Boekhorst J."/>
            <person name="Berendsen E.M."/>
            <person name="Wells-Bennik M.H."/>
            <person name="Kuipers O.P."/>
        </authorList>
    </citation>
    <scope>NUCLEOTIDE SEQUENCE [LARGE SCALE GENOMIC DNA]</scope>
    <source>
        <strain evidence="1 2">GS8</strain>
    </source>
</reference>
<name>A0ABQ7HEJ9_GEOSE</name>
<evidence type="ECO:0000313" key="1">
    <source>
        <dbReference type="EMBL" id="KAF6510644.1"/>
    </source>
</evidence>
<dbReference type="Proteomes" id="UP000773850">
    <property type="component" value="Unassembled WGS sequence"/>
</dbReference>
<dbReference type="EMBL" id="LUCS01000028">
    <property type="protein sequence ID" value="KAF6510644.1"/>
    <property type="molecule type" value="Genomic_DNA"/>
</dbReference>
<proteinExistence type="predicted"/>
<evidence type="ECO:0000313" key="2">
    <source>
        <dbReference type="Proteomes" id="UP000773850"/>
    </source>
</evidence>
<sequence>MMDSFGREDEVDRAVLERLAKSISRFLPRTHESWPNVRDECERLMLGHFSSKNGGLSQRAELTAKQAQLFAALGLEPPPKILGIHPRA</sequence>
<protein>
    <submittedName>
        <fullName evidence="1">Mobile element protein</fullName>
    </submittedName>
</protein>